<feature type="modified residue" description="4-aspartylphosphate" evidence="8">
    <location>
        <position position="351"/>
    </location>
</feature>
<evidence type="ECO:0000259" key="11">
    <source>
        <dbReference type="PROSITE" id="PS50110"/>
    </source>
</evidence>
<dbReference type="InterPro" id="IPR036890">
    <property type="entry name" value="HATPase_C_sf"/>
</dbReference>
<reference evidence="12 13" key="1">
    <citation type="submission" date="2016-10" db="EMBL/GenBank/DDBJ databases">
        <authorList>
            <person name="de Groot N.N."/>
        </authorList>
    </citation>
    <scope>NUCLEOTIDE SEQUENCE [LARGE SCALE GENOMIC DNA]</scope>
    <source>
        <strain evidence="12 13">D31d</strain>
    </source>
</reference>
<dbReference type="InterPro" id="IPR001789">
    <property type="entry name" value="Sig_transdc_resp-reg_receiver"/>
</dbReference>
<comment type="catalytic activity">
    <reaction evidence="1">
        <text>ATP + protein L-histidine = ADP + protein N-phospho-L-histidine.</text>
        <dbReference type="EC" id="2.7.13.3"/>
    </reaction>
</comment>
<keyword evidence="6" id="KW-0902">Two-component regulatory system</keyword>
<feature type="domain" description="Response regulatory" evidence="11">
    <location>
        <begin position="303"/>
        <end position="416"/>
    </location>
</feature>
<proteinExistence type="predicted"/>
<dbReference type="AlphaFoldDB" id="A0A1H4B462"/>
<dbReference type="InterPro" id="IPR005467">
    <property type="entry name" value="His_kinase_dom"/>
</dbReference>
<evidence type="ECO:0000313" key="13">
    <source>
        <dbReference type="Proteomes" id="UP000182257"/>
    </source>
</evidence>
<dbReference type="PRINTS" id="PR00344">
    <property type="entry name" value="BCTRLSENSOR"/>
</dbReference>
<dbReference type="Pfam" id="PF02518">
    <property type="entry name" value="HATPase_c"/>
    <property type="match status" value="1"/>
</dbReference>
<dbReference type="InterPro" id="IPR003594">
    <property type="entry name" value="HATPase_dom"/>
</dbReference>
<dbReference type="Gene3D" id="1.10.287.130">
    <property type="match status" value="1"/>
</dbReference>
<dbReference type="SMART" id="SM00448">
    <property type="entry name" value="REC"/>
    <property type="match status" value="1"/>
</dbReference>
<sequence>MEYSEKEVMLQKYAEANRKLSLAQEQLAIATQKLKEYEEKAQKAEKASKMKSLFLANMSHEIRTPLNAIEGFSRVLVETDSQEDRMKFFEIIESNNNRLMSLVNEILDLSRVESGEIVMKKSSTDLNQLCDSIKNLFKFRCPETVKLSWKKPNMAVTFNTDANRITQVFSNLISNALKHTSAGSITYGYRMLDEGSNIEFFVQDTGTGIAPEDLQHIFTTYVSRDAETSNNGYGLGLALCKIIVEKLGGKIYVESKLGEGSLFHFVLPFEGTIGGVAPARNTTTSNVRTIRVSGRPDDKNKKTILVAEDEDSNYELVKIVLHKRYRLIRAHNGIEAVTMNEEEHPDLILMDIRMPEMNGLDATRIIKEIDTDTPVIALSAYAFEENIRDAKDAGCDEFMAKPFKVENLIEMVGKYLD</sequence>
<dbReference type="SUPFAM" id="SSF52172">
    <property type="entry name" value="CheY-like"/>
    <property type="match status" value="1"/>
</dbReference>
<dbReference type="PANTHER" id="PTHR43047">
    <property type="entry name" value="TWO-COMPONENT HISTIDINE PROTEIN KINASE"/>
    <property type="match status" value="1"/>
</dbReference>
<evidence type="ECO:0000256" key="4">
    <source>
        <dbReference type="ARBA" id="ARBA00022679"/>
    </source>
</evidence>
<dbReference type="SUPFAM" id="SSF47384">
    <property type="entry name" value="Homodimeric domain of signal transducing histidine kinase"/>
    <property type="match status" value="1"/>
</dbReference>
<evidence type="ECO:0000256" key="6">
    <source>
        <dbReference type="ARBA" id="ARBA00023012"/>
    </source>
</evidence>
<feature type="domain" description="Histidine kinase" evidence="10">
    <location>
        <begin position="57"/>
        <end position="271"/>
    </location>
</feature>
<dbReference type="SMART" id="SM00388">
    <property type="entry name" value="HisKA"/>
    <property type="match status" value="1"/>
</dbReference>
<dbReference type="Pfam" id="PF00072">
    <property type="entry name" value="Response_reg"/>
    <property type="match status" value="1"/>
</dbReference>
<dbReference type="InterPro" id="IPR004358">
    <property type="entry name" value="Sig_transdc_His_kin-like_C"/>
</dbReference>
<keyword evidence="9" id="KW-0175">Coiled coil</keyword>
<dbReference type="EC" id="2.7.13.3" evidence="2"/>
<organism evidence="12 13">
    <name type="scientific">Xylanibacter ruminicola</name>
    <name type="common">Prevotella ruminicola</name>
    <dbReference type="NCBI Taxonomy" id="839"/>
    <lineage>
        <taxon>Bacteria</taxon>
        <taxon>Pseudomonadati</taxon>
        <taxon>Bacteroidota</taxon>
        <taxon>Bacteroidia</taxon>
        <taxon>Bacteroidales</taxon>
        <taxon>Prevotellaceae</taxon>
        <taxon>Xylanibacter</taxon>
    </lineage>
</organism>
<dbReference type="CDD" id="cd00082">
    <property type="entry name" value="HisKA"/>
    <property type="match status" value="1"/>
</dbReference>
<dbReference type="SMART" id="SM00387">
    <property type="entry name" value="HATPase_c"/>
    <property type="match status" value="1"/>
</dbReference>
<dbReference type="SUPFAM" id="SSF55874">
    <property type="entry name" value="ATPase domain of HSP90 chaperone/DNA topoisomerase II/histidine kinase"/>
    <property type="match status" value="1"/>
</dbReference>
<feature type="coiled-coil region" evidence="9">
    <location>
        <begin position="6"/>
        <end position="47"/>
    </location>
</feature>
<dbReference type="EMBL" id="FNRF01000002">
    <property type="protein sequence ID" value="SEA42662.1"/>
    <property type="molecule type" value="Genomic_DNA"/>
</dbReference>
<evidence type="ECO:0000256" key="5">
    <source>
        <dbReference type="ARBA" id="ARBA00022777"/>
    </source>
</evidence>
<evidence type="ECO:0000256" key="3">
    <source>
        <dbReference type="ARBA" id="ARBA00022553"/>
    </source>
</evidence>
<gene>
    <name evidence="12" type="ORF">SAMN05216462_1504</name>
</gene>
<dbReference type="InterPro" id="IPR003661">
    <property type="entry name" value="HisK_dim/P_dom"/>
</dbReference>
<dbReference type="PROSITE" id="PS50110">
    <property type="entry name" value="RESPONSE_REGULATORY"/>
    <property type="match status" value="1"/>
</dbReference>
<dbReference type="OrthoDB" id="9796457at2"/>
<dbReference type="Gene3D" id="3.30.565.10">
    <property type="entry name" value="Histidine kinase-like ATPase, C-terminal domain"/>
    <property type="match status" value="1"/>
</dbReference>
<keyword evidence="7" id="KW-0472">Membrane</keyword>
<evidence type="ECO:0000256" key="2">
    <source>
        <dbReference type="ARBA" id="ARBA00012438"/>
    </source>
</evidence>
<keyword evidence="5 12" id="KW-0418">Kinase</keyword>
<evidence type="ECO:0000313" key="12">
    <source>
        <dbReference type="EMBL" id="SEA42662.1"/>
    </source>
</evidence>
<keyword evidence="4" id="KW-0808">Transferase</keyword>
<evidence type="ECO:0000256" key="1">
    <source>
        <dbReference type="ARBA" id="ARBA00000085"/>
    </source>
</evidence>
<keyword evidence="3 8" id="KW-0597">Phosphoprotein</keyword>
<dbReference type="GO" id="GO:0000155">
    <property type="term" value="F:phosphorelay sensor kinase activity"/>
    <property type="evidence" value="ECO:0007669"/>
    <property type="project" value="InterPro"/>
</dbReference>
<dbReference type="InterPro" id="IPR036097">
    <property type="entry name" value="HisK_dim/P_sf"/>
</dbReference>
<dbReference type="CDD" id="cd17546">
    <property type="entry name" value="REC_hyHK_CKI1_RcsC-like"/>
    <property type="match status" value="1"/>
</dbReference>
<dbReference type="Gene3D" id="3.40.50.2300">
    <property type="match status" value="1"/>
</dbReference>
<dbReference type="InterPro" id="IPR011006">
    <property type="entry name" value="CheY-like_superfamily"/>
</dbReference>
<name>A0A1H4B462_XYLRU</name>
<accession>A0A1H4B462</accession>
<dbReference type="RefSeq" id="WP_074760886.1">
    <property type="nucleotide sequence ID" value="NZ_FNRF01000002.1"/>
</dbReference>
<evidence type="ECO:0000256" key="9">
    <source>
        <dbReference type="SAM" id="Coils"/>
    </source>
</evidence>
<protein>
    <recommendedName>
        <fullName evidence="2">histidine kinase</fullName>
        <ecNumber evidence="2">2.7.13.3</ecNumber>
    </recommendedName>
</protein>
<dbReference type="FunFam" id="3.30.565.10:FF:000006">
    <property type="entry name" value="Sensor histidine kinase WalK"/>
    <property type="match status" value="1"/>
</dbReference>
<dbReference type="FunFam" id="1.10.287.130:FF:000001">
    <property type="entry name" value="Two-component sensor histidine kinase"/>
    <property type="match status" value="1"/>
</dbReference>
<dbReference type="Pfam" id="PF00512">
    <property type="entry name" value="HisKA"/>
    <property type="match status" value="1"/>
</dbReference>
<dbReference type="Proteomes" id="UP000182257">
    <property type="component" value="Unassembled WGS sequence"/>
</dbReference>
<dbReference type="PROSITE" id="PS50109">
    <property type="entry name" value="HIS_KIN"/>
    <property type="match status" value="1"/>
</dbReference>
<evidence type="ECO:0000259" key="10">
    <source>
        <dbReference type="PROSITE" id="PS50109"/>
    </source>
</evidence>
<evidence type="ECO:0000256" key="8">
    <source>
        <dbReference type="PROSITE-ProRule" id="PRU00169"/>
    </source>
</evidence>
<evidence type="ECO:0000256" key="7">
    <source>
        <dbReference type="ARBA" id="ARBA00023136"/>
    </source>
</evidence>